<comment type="caution">
    <text evidence="1">The sequence shown here is derived from an EMBL/GenBank/DDBJ whole genome shotgun (WGS) entry which is preliminary data.</text>
</comment>
<dbReference type="Proteomes" id="UP001205998">
    <property type="component" value="Unassembled WGS sequence"/>
</dbReference>
<sequence>SVLDPLLFSLYMLPLGEIIHKHGFRFHCYADDTQLYISAKPDKRDLLNNVKKYLGLIIDPSLFFEAHVNNITRMAFFHLRNIAKIRNILVYHPTKGSSLSSTISFNSGQYRPFLKKNERACRQLRNSEMLKLLKFLLSFHTTPLLHSLHWLTVAARIRFITLMLAYKAKNGPPSYLRDLITPRTAPCCLRSSSTARMVPPSLR</sequence>
<dbReference type="AlphaFoldDB" id="A0AAD5FLF2"/>
<organism evidence="1 2">
    <name type="scientific">Silurus asotus</name>
    <name type="common">Amur catfish</name>
    <name type="synonym">Parasilurus asotus</name>
    <dbReference type="NCBI Taxonomy" id="30991"/>
    <lineage>
        <taxon>Eukaryota</taxon>
        <taxon>Metazoa</taxon>
        <taxon>Chordata</taxon>
        <taxon>Craniata</taxon>
        <taxon>Vertebrata</taxon>
        <taxon>Euteleostomi</taxon>
        <taxon>Actinopterygii</taxon>
        <taxon>Neopterygii</taxon>
        <taxon>Teleostei</taxon>
        <taxon>Ostariophysi</taxon>
        <taxon>Siluriformes</taxon>
        <taxon>Siluridae</taxon>
        <taxon>Silurus</taxon>
    </lineage>
</organism>
<dbReference type="PANTHER" id="PTHR33332">
    <property type="entry name" value="REVERSE TRANSCRIPTASE DOMAIN-CONTAINING PROTEIN"/>
    <property type="match status" value="1"/>
</dbReference>
<gene>
    <name evidence="1" type="ORF">C0J50_20445</name>
</gene>
<feature type="non-terminal residue" evidence="1">
    <location>
        <position position="1"/>
    </location>
</feature>
<feature type="non-terminal residue" evidence="1">
    <location>
        <position position="203"/>
    </location>
</feature>
<keyword evidence="2" id="KW-1185">Reference proteome</keyword>
<dbReference type="EMBL" id="MU551653">
    <property type="protein sequence ID" value="KAI5620008.1"/>
    <property type="molecule type" value="Genomic_DNA"/>
</dbReference>
<evidence type="ECO:0000313" key="1">
    <source>
        <dbReference type="EMBL" id="KAI5620008.1"/>
    </source>
</evidence>
<proteinExistence type="predicted"/>
<accession>A0AAD5FLF2</accession>
<evidence type="ECO:0000313" key="2">
    <source>
        <dbReference type="Proteomes" id="UP001205998"/>
    </source>
</evidence>
<protein>
    <recommendedName>
        <fullName evidence="3">Reverse transcriptase domain-containing protein</fullName>
    </recommendedName>
</protein>
<evidence type="ECO:0008006" key="3">
    <source>
        <dbReference type="Google" id="ProtNLM"/>
    </source>
</evidence>
<name>A0AAD5FLF2_SILAS</name>
<reference evidence="1" key="1">
    <citation type="submission" date="2018-07" db="EMBL/GenBank/DDBJ databases">
        <title>Comparative genomics of catfishes provides insights into carnivory and benthic adaptation.</title>
        <authorList>
            <person name="Zhang Y."/>
            <person name="Wang D."/>
            <person name="Peng Z."/>
            <person name="Zheng S."/>
            <person name="Shao F."/>
            <person name="Tao W."/>
        </authorList>
    </citation>
    <scope>NUCLEOTIDE SEQUENCE</scope>
    <source>
        <strain evidence="1">Chongqing</strain>
    </source>
</reference>